<organism evidence="8 9">
    <name type="scientific">Luteimonas notoginsengisoli</name>
    <dbReference type="NCBI Taxonomy" id="1578200"/>
    <lineage>
        <taxon>Bacteria</taxon>
        <taxon>Pseudomonadati</taxon>
        <taxon>Pseudomonadota</taxon>
        <taxon>Gammaproteobacteria</taxon>
        <taxon>Lysobacterales</taxon>
        <taxon>Lysobacteraceae</taxon>
        <taxon>Luteimonas</taxon>
    </lineage>
</organism>
<evidence type="ECO:0000256" key="4">
    <source>
        <dbReference type="ARBA" id="ARBA00023143"/>
    </source>
</evidence>
<dbReference type="InterPro" id="IPR010809">
    <property type="entry name" value="FliD_C"/>
</dbReference>
<dbReference type="EMBL" id="JBHRYF010000001">
    <property type="protein sequence ID" value="MFC3658507.1"/>
    <property type="molecule type" value="Genomic_DNA"/>
</dbReference>
<comment type="subunit">
    <text evidence="2 5">Homopentamer.</text>
</comment>
<dbReference type="RefSeq" id="WP_386705206.1">
    <property type="nucleotide sequence ID" value="NZ_JBHRYF010000001.1"/>
</dbReference>
<dbReference type="InterPro" id="IPR010810">
    <property type="entry name" value="Flagellin_hook_IN_motif"/>
</dbReference>
<feature type="domain" description="Flagellar hook-associated protein 2 N-terminal" evidence="6">
    <location>
        <begin position="9"/>
        <end position="105"/>
    </location>
</feature>
<accession>A0ABV7UQA3</accession>
<evidence type="ECO:0000259" key="6">
    <source>
        <dbReference type="Pfam" id="PF02465"/>
    </source>
</evidence>
<keyword evidence="8" id="KW-0282">Flagellum</keyword>
<dbReference type="InterPro" id="IPR040026">
    <property type="entry name" value="FliD"/>
</dbReference>
<protein>
    <recommendedName>
        <fullName evidence="5">Flagellar hook-associated protein 2</fullName>
        <shortName evidence="5">HAP2</shortName>
    </recommendedName>
    <alternativeName>
        <fullName evidence="5">Flagellar cap protein</fullName>
    </alternativeName>
</protein>
<evidence type="ECO:0000256" key="5">
    <source>
        <dbReference type="RuleBase" id="RU362066"/>
    </source>
</evidence>
<keyword evidence="3" id="KW-0175">Coiled coil</keyword>
<feature type="domain" description="Flagellar hook-associated protein 2 C-terminal" evidence="7">
    <location>
        <begin position="216"/>
        <end position="431"/>
    </location>
</feature>
<gene>
    <name evidence="8" type="primary">fliD</name>
    <name evidence="8" type="ORF">ACFOM9_00245</name>
</gene>
<comment type="caution">
    <text evidence="8">The sequence shown here is derived from an EMBL/GenBank/DDBJ whole genome shotgun (WGS) entry which is preliminary data.</text>
</comment>
<evidence type="ECO:0000313" key="8">
    <source>
        <dbReference type="EMBL" id="MFC3658507.1"/>
    </source>
</evidence>
<proteinExistence type="inferred from homology"/>
<dbReference type="Pfam" id="PF07195">
    <property type="entry name" value="FliD_C"/>
    <property type="match status" value="1"/>
</dbReference>
<comment type="subcellular location">
    <subcellularLocation>
        <location evidence="5">Secreted</location>
    </subcellularLocation>
    <subcellularLocation>
        <location evidence="5">Bacterial flagellum</location>
    </subcellularLocation>
</comment>
<dbReference type="PANTHER" id="PTHR30288">
    <property type="entry name" value="FLAGELLAR CAP/ASSEMBLY PROTEIN FLID"/>
    <property type="match status" value="1"/>
</dbReference>
<keyword evidence="8" id="KW-0966">Cell projection</keyword>
<comment type="function">
    <text evidence="5">Required for morphogenesis and for the elongation of the flagellar filament by facilitating polymerization of the flagellin monomers at the tip of growing filament. Forms a capping structure, which prevents flagellin subunits (transported through the central channel of the flagellum) from leaking out without polymerization at the distal end.</text>
</comment>
<keyword evidence="8" id="KW-0969">Cilium</keyword>
<keyword evidence="5" id="KW-0964">Secreted</keyword>
<comment type="similarity">
    <text evidence="1 5">Belongs to the FliD family.</text>
</comment>
<dbReference type="PANTHER" id="PTHR30288:SF0">
    <property type="entry name" value="FLAGELLAR HOOK-ASSOCIATED PROTEIN 2"/>
    <property type="match status" value="1"/>
</dbReference>
<dbReference type="Pfam" id="PF02465">
    <property type="entry name" value="FliD_N"/>
    <property type="match status" value="1"/>
</dbReference>
<keyword evidence="9" id="KW-1185">Reference proteome</keyword>
<evidence type="ECO:0000256" key="1">
    <source>
        <dbReference type="ARBA" id="ARBA00009764"/>
    </source>
</evidence>
<dbReference type="InterPro" id="IPR003481">
    <property type="entry name" value="FliD_N"/>
</dbReference>
<reference evidence="9" key="1">
    <citation type="journal article" date="2019" name="Int. J. Syst. Evol. Microbiol.">
        <title>The Global Catalogue of Microorganisms (GCM) 10K type strain sequencing project: providing services to taxonomists for standard genome sequencing and annotation.</title>
        <authorList>
            <consortium name="The Broad Institute Genomics Platform"/>
            <consortium name="The Broad Institute Genome Sequencing Center for Infectious Disease"/>
            <person name="Wu L."/>
            <person name="Ma J."/>
        </authorList>
    </citation>
    <scope>NUCLEOTIDE SEQUENCE [LARGE SCALE GENOMIC DNA]</scope>
    <source>
        <strain evidence="9">KCTC 42211</strain>
    </source>
</reference>
<name>A0ABV7UQA3_9GAMM</name>
<evidence type="ECO:0000259" key="7">
    <source>
        <dbReference type="Pfam" id="PF07195"/>
    </source>
</evidence>
<dbReference type="Pfam" id="PF07196">
    <property type="entry name" value="Flagellin_IN"/>
    <property type="match status" value="1"/>
</dbReference>
<evidence type="ECO:0000313" key="9">
    <source>
        <dbReference type="Proteomes" id="UP001595724"/>
    </source>
</evidence>
<keyword evidence="4 5" id="KW-0975">Bacterial flagellum</keyword>
<evidence type="ECO:0000256" key="2">
    <source>
        <dbReference type="ARBA" id="ARBA00011255"/>
    </source>
</evidence>
<dbReference type="Proteomes" id="UP001595724">
    <property type="component" value="Unassembled WGS sequence"/>
</dbReference>
<sequence>MTTIGSAGKLDVQTMVAQLVAADRAPTDARFDRTERQLTAQVSAIGILRSAFSALRTAVSALSAKDAAQARKVSVPDGANFAATAASGAATGRYEVEVLALATAQKLASGAFAKAESTVGTGRLTISAGGKTLEIDIDETSDTLAGIRDAINAKAGGKTVSASIVTGDDGAHLVLNAVETGTSGALTIAANGGDGGLSALAYDPPGSAAMTQRMPAADARVKVDGFERTLSSNTLDGVISGVSLTLTKAEPGVTRELRIDADGSVQRTAAKNFVNSYNMSLAAIATTTSYNTSTQVAAALNGDAMTRNAAKELRDAVSGNVADLKAMGITIAKDGTLKLDEATFDSGLAKDPASAARLFGGDAGSLAGKLDSTLDRLVEADGLLDGRSDSLAARSKSLANQRSALDFRMSQAESRYRTQFTALDLLLTNLQSSSDFLTQQLAAADGTN</sequence>
<evidence type="ECO:0000256" key="3">
    <source>
        <dbReference type="ARBA" id="ARBA00023054"/>
    </source>
</evidence>